<organism evidence="1 2">
    <name type="scientific">Planotetraspora phitsanulokensis</name>
    <dbReference type="NCBI Taxonomy" id="575192"/>
    <lineage>
        <taxon>Bacteria</taxon>
        <taxon>Bacillati</taxon>
        <taxon>Actinomycetota</taxon>
        <taxon>Actinomycetes</taxon>
        <taxon>Streptosporangiales</taxon>
        <taxon>Streptosporangiaceae</taxon>
        <taxon>Planotetraspora</taxon>
    </lineage>
</organism>
<sequence>MTATVPPPYEMWEAARQARATTTHVLDALAFSATDTAAPHLTATWDELLQQATDYIYRDAADTAAMNAEGSGLDLDNGVTYDDLPPLIAGQVQVHALVAATLFANRDPIAAW</sequence>
<name>A0A8J3UCV6_9ACTN</name>
<gene>
    <name evidence="1" type="ORF">Pph01_78960</name>
</gene>
<evidence type="ECO:0000313" key="2">
    <source>
        <dbReference type="Proteomes" id="UP000622547"/>
    </source>
</evidence>
<evidence type="ECO:0000313" key="1">
    <source>
        <dbReference type="EMBL" id="GII42893.1"/>
    </source>
</evidence>
<dbReference type="Proteomes" id="UP000622547">
    <property type="component" value="Unassembled WGS sequence"/>
</dbReference>
<protein>
    <submittedName>
        <fullName evidence="1">Uncharacterized protein</fullName>
    </submittedName>
</protein>
<proteinExistence type="predicted"/>
<reference evidence="1 2" key="1">
    <citation type="submission" date="2021-01" db="EMBL/GenBank/DDBJ databases">
        <title>Whole genome shotgun sequence of Planotetraspora phitsanulokensis NBRC 104273.</title>
        <authorList>
            <person name="Komaki H."/>
            <person name="Tamura T."/>
        </authorList>
    </citation>
    <scope>NUCLEOTIDE SEQUENCE [LARGE SCALE GENOMIC DNA]</scope>
    <source>
        <strain evidence="1 2">NBRC 104273</strain>
    </source>
</reference>
<accession>A0A8J3UCV6</accession>
<dbReference type="EMBL" id="BOOP01000048">
    <property type="protein sequence ID" value="GII42893.1"/>
    <property type="molecule type" value="Genomic_DNA"/>
</dbReference>
<dbReference type="RefSeq" id="WP_204078306.1">
    <property type="nucleotide sequence ID" value="NZ_BAABHI010000079.1"/>
</dbReference>
<comment type="caution">
    <text evidence="1">The sequence shown here is derived from an EMBL/GenBank/DDBJ whole genome shotgun (WGS) entry which is preliminary data.</text>
</comment>
<dbReference type="AlphaFoldDB" id="A0A8J3UCV6"/>
<keyword evidence="2" id="KW-1185">Reference proteome</keyword>